<dbReference type="CDD" id="cd06170">
    <property type="entry name" value="LuxR_C_like"/>
    <property type="match status" value="1"/>
</dbReference>
<dbReference type="EMBL" id="RKHK01000001">
    <property type="protein sequence ID" value="ROR74178.1"/>
    <property type="molecule type" value="Genomic_DNA"/>
</dbReference>
<dbReference type="Proteomes" id="UP000280668">
    <property type="component" value="Unassembled WGS sequence"/>
</dbReference>
<dbReference type="OrthoDB" id="3171335at2"/>
<dbReference type="InterPro" id="IPR039420">
    <property type="entry name" value="WalR-like"/>
</dbReference>
<keyword evidence="7" id="KW-1185">Reference proteome</keyword>
<keyword evidence="2" id="KW-0597">Phosphoprotein</keyword>
<dbReference type="PROSITE" id="PS00622">
    <property type="entry name" value="HTH_LUXR_1"/>
    <property type="match status" value="1"/>
</dbReference>
<dbReference type="PROSITE" id="PS50110">
    <property type="entry name" value="RESPONSE_REGULATORY"/>
    <property type="match status" value="1"/>
</dbReference>
<dbReference type="GO" id="GO:0003677">
    <property type="term" value="F:DNA binding"/>
    <property type="evidence" value="ECO:0007669"/>
    <property type="project" value="UniProtKB-KW"/>
</dbReference>
<feature type="domain" description="HTH luxR-type" evidence="4">
    <location>
        <begin position="167"/>
        <end position="237"/>
    </location>
</feature>
<reference evidence="6 7" key="1">
    <citation type="submission" date="2018-11" db="EMBL/GenBank/DDBJ databases">
        <title>Sequencing the genomes of 1000 actinobacteria strains.</title>
        <authorList>
            <person name="Klenk H.-P."/>
        </authorList>
    </citation>
    <scope>NUCLEOTIDE SEQUENCE [LARGE SCALE GENOMIC DNA]</scope>
    <source>
        <strain evidence="6 7">DSM 11294</strain>
    </source>
</reference>
<dbReference type="Gene3D" id="1.10.10.10">
    <property type="entry name" value="Winged helix-like DNA-binding domain superfamily/Winged helix DNA-binding domain"/>
    <property type="match status" value="1"/>
</dbReference>
<evidence type="ECO:0000259" key="4">
    <source>
        <dbReference type="PROSITE" id="PS50043"/>
    </source>
</evidence>
<protein>
    <submittedName>
        <fullName evidence="6">LuxR family two component transcriptional regulator</fullName>
    </submittedName>
</protein>
<dbReference type="Pfam" id="PF00072">
    <property type="entry name" value="Response_reg"/>
    <property type="match status" value="1"/>
</dbReference>
<dbReference type="InterPro" id="IPR011006">
    <property type="entry name" value="CheY-like_superfamily"/>
</dbReference>
<dbReference type="PANTHER" id="PTHR43214:SF42">
    <property type="entry name" value="TRANSCRIPTIONAL REGULATORY PROTEIN DESR"/>
    <property type="match status" value="1"/>
</dbReference>
<evidence type="ECO:0000256" key="2">
    <source>
        <dbReference type="PROSITE-ProRule" id="PRU00169"/>
    </source>
</evidence>
<comment type="caution">
    <text evidence="6">The sequence shown here is derived from an EMBL/GenBank/DDBJ whole genome shotgun (WGS) entry which is preliminary data.</text>
</comment>
<feature type="modified residue" description="4-aspartylphosphate" evidence="2">
    <location>
        <position position="85"/>
    </location>
</feature>
<evidence type="ECO:0000313" key="7">
    <source>
        <dbReference type="Proteomes" id="UP000280668"/>
    </source>
</evidence>
<dbReference type="Gene3D" id="3.40.50.2300">
    <property type="match status" value="1"/>
</dbReference>
<dbReference type="PROSITE" id="PS50043">
    <property type="entry name" value="HTH_LUXR_2"/>
    <property type="match status" value="1"/>
</dbReference>
<dbReference type="SMART" id="SM00421">
    <property type="entry name" value="HTH_LUXR"/>
    <property type="match status" value="1"/>
</dbReference>
<feature type="region of interest" description="Disordered" evidence="3">
    <location>
        <begin position="1"/>
        <end position="35"/>
    </location>
</feature>
<evidence type="ECO:0000256" key="3">
    <source>
        <dbReference type="SAM" id="MobiDB-lite"/>
    </source>
</evidence>
<feature type="domain" description="Response regulatory" evidence="5">
    <location>
        <begin position="35"/>
        <end position="149"/>
    </location>
</feature>
<name>A0A3N2BG32_9MICO</name>
<dbReference type="RefSeq" id="WP_123304499.1">
    <property type="nucleotide sequence ID" value="NZ_RKHK01000001.1"/>
</dbReference>
<dbReference type="InterPro" id="IPR000792">
    <property type="entry name" value="Tscrpt_reg_LuxR_C"/>
</dbReference>
<gene>
    <name evidence="6" type="ORF">EDD31_2578</name>
</gene>
<dbReference type="PRINTS" id="PR00038">
    <property type="entry name" value="HTHLUXR"/>
</dbReference>
<dbReference type="InterPro" id="IPR016032">
    <property type="entry name" value="Sig_transdc_resp-reg_C-effctor"/>
</dbReference>
<evidence type="ECO:0000256" key="1">
    <source>
        <dbReference type="ARBA" id="ARBA00023125"/>
    </source>
</evidence>
<dbReference type="GO" id="GO:0000160">
    <property type="term" value="P:phosphorelay signal transduction system"/>
    <property type="evidence" value="ECO:0007669"/>
    <property type="project" value="InterPro"/>
</dbReference>
<evidence type="ECO:0000259" key="5">
    <source>
        <dbReference type="PROSITE" id="PS50110"/>
    </source>
</evidence>
<dbReference type="SMART" id="SM00448">
    <property type="entry name" value="REC"/>
    <property type="match status" value="1"/>
</dbReference>
<dbReference type="AlphaFoldDB" id="A0A3N2BG32"/>
<dbReference type="GO" id="GO:0006355">
    <property type="term" value="P:regulation of DNA-templated transcription"/>
    <property type="evidence" value="ECO:0007669"/>
    <property type="project" value="InterPro"/>
</dbReference>
<proteinExistence type="predicted"/>
<keyword evidence="1" id="KW-0238">DNA-binding</keyword>
<dbReference type="SUPFAM" id="SSF46894">
    <property type="entry name" value="C-terminal effector domain of the bipartite response regulators"/>
    <property type="match status" value="1"/>
</dbReference>
<dbReference type="Pfam" id="PF00196">
    <property type="entry name" value="GerE"/>
    <property type="match status" value="1"/>
</dbReference>
<evidence type="ECO:0000313" key="6">
    <source>
        <dbReference type="EMBL" id="ROR74178.1"/>
    </source>
</evidence>
<dbReference type="PANTHER" id="PTHR43214">
    <property type="entry name" value="TWO-COMPONENT RESPONSE REGULATOR"/>
    <property type="match status" value="1"/>
</dbReference>
<dbReference type="InterPro" id="IPR036388">
    <property type="entry name" value="WH-like_DNA-bd_sf"/>
</dbReference>
<accession>A0A3N2BG32</accession>
<feature type="compositionally biased region" description="Basic and acidic residues" evidence="3">
    <location>
        <begin position="1"/>
        <end position="12"/>
    </location>
</feature>
<sequence>MTPAPDHERVESRAISTPAGRNVTAQQPRPRGPRRVGIAEDHNLVARGLMGLLHAAGVDAVLAATVPGLLHIHRSQARLDLAVLDLRLADDSSVTDNVHALRQAGLPVLVLTSAESPALLREAARADVLGIVRKSLTEGEIRDAVLEALHGRPVTSLEWAAAVDGDPLIQDAGLTEREREILGLYAAGVPAKAVARATGLSAGTVANYISRIRAKYTAVGRPAASRVDLYRLAAEDHLIEGRE</sequence>
<dbReference type="SUPFAM" id="SSF52172">
    <property type="entry name" value="CheY-like"/>
    <property type="match status" value="1"/>
</dbReference>
<organism evidence="6 7">
    <name type="scientific">Bogoriella caseilytica</name>
    <dbReference type="NCBI Taxonomy" id="56055"/>
    <lineage>
        <taxon>Bacteria</taxon>
        <taxon>Bacillati</taxon>
        <taxon>Actinomycetota</taxon>
        <taxon>Actinomycetes</taxon>
        <taxon>Micrococcales</taxon>
        <taxon>Bogoriellaceae</taxon>
        <taxon>Bogoriella</taxon>
    </lineage>
</organism>
<dbReference type="InterPro" id="IPR001789">
    <property type="entry name" value="Sig_transdc_resp-reg_receiver"/>
</dbReference>